<evidence type="ECO:0000313" key="3">
    <source>
        <dbReference type="Proteomes" id="UP001486888"/>
    </source>
</evidence>
<dbReference type="EMBL" id="CP125942">
    <property type="protein sequence ID" value="XAO47016.1"/>
    <property type="molecule type" value="Genomic_DNA"/>
</dbReference>
<evidence type="ECO:0000256" key="1">
    <source>
        <dbReference type="SAM" id="MobiDB-lite"/>
    </source>
</evidence>
<name>A0AAU6WH59_9MICC</name>
<dbReference type="KEGG" id="gey:QMQ05_05695"/>
<dbReference type="RefSeq" id="WP_345473726.1">
    <property type="nucleotide sequence ID" value="NZ_CP125942.1"/>
</dbReference>
<dbReference type="Proteomes" id="UP001486888">
    <property type="component" value="Chromosome"/>
</dbReference>
<dbReference type="AlphaFoldDB" id="A0AAU6WH59"/>
<feature type="region of interest" description="Disordered" evidence="1">
    <location>
        <begin position="1"/>
        <end position="29"/>
    </location>
</feature>
<feature type="compositionally biased region" description="Polar residues" evidence="1">
    <location>
        <begin position="11"/>
        <end position="26"/>
    </location>
</feature>
<accession>A0AAU6WH59</accession>
<gene>
    <name evidence="2" type="ORF">QMQ05_05695</name>
</gene>
<sequence length="90" mass="10143">MTERPDGTEFTPDTATIRTFYTSDTDGNPLPGRAAQFNRWLETVRAEAKQEALEEAASAYPVMLRDMVSRGSVAAWLRDRTKQYSPEADE</sequence>
<evidence type="ECO:0000313" key="2">
    <source>
        <dbReference type="EMBL" id="XAO47016.1"/>
    </source>
</evidence>
<organism evidence="2 3">
    <name type="scientific">Glutamicibacter ectropisis</name>
    <dbReference type="NCBI Taxonomy" id="3046593"/>
    <lineage>
        <taxon>Bacteria</taxon>
        <taxon>Bacillati</taxon>
        <taxon>Actinomycetota</taxon>
        <taxon>Actinomycetes</taxon>
        <taxon>Micrococcales</taxon>
        <taxon>Micrococcaceae</taxon>
        <taxon>Glutamicibacter</taxon>
    </lineage>
</organism>
<protein>
    <submittedName>
        <fullName evidence="2">Uncharacterized protein</fullName>
    </submittedName>
</protein>
<keyword evidence="3" id="KW-1185">Reference proteome</keyword>
<proteinExistence type="predicted"/>
<reference evidence="2 3" key="1">
    <citation type="submission" date="2023-05" db="EMBL/GenBank/DDBJ databases">
        <title>Glutamicibacter sp. B1, complete genome.</title>
        <authorList>
            <person name="Long Y.H."/>
            <person name="Fang T."/>
            <person name="Li X.Y."/>
        </authorList>
    </citation>
    <scope>NUCLEOTIDE SEQUENCE [LARGE SCALE GENOMIC DNA]</scope>
    <source>
        <strain evidence="2 3">B1</strain>
    </source>
</reference>